<comment type="similarity">
    <text evidence="2">Belongs to the major facilitator superfamily. Monocarboxylate porter (TC 2.A.1.13) family.</text>
</comment>
<dbReference type="InterPro" id="IPR050327">
    <property type="entry name" value="Proton-linked_MCT"/>
</dbReference>
<feature type="transmembrane region" description="Helical" evidence="3">
    <location>
        <begin position="374"/>
        <end position="394"/>
    </location>
</feature>
<evidence type="ECO:0000256" key="3">
    <source>
        <dbReference type="SAM" id="Phobius"/>
    </source>
</evidence>
<dbReference type="EMBL" id="JAWWNJ010000003">
    <property type="protein sequence ID" value="KAK7059614.1"/>
    <property type="molecule type" value="Genomic_DNA"/>
</dbReference>
<dbReference type="Proteomes" id="UP001362999">
    <property type="component" value="Unassembled WGS sequence"/>
</dbReference>
<feature type="transmembrane region" description="Helical" evidence="3">
    <location>
        <begin position="191"/>
        <end position="211"/>
    </location>
</feature>
<feature type="domain" description="Major facilitator superfamily (MFS) profile" evidence="4">
    <location>
        <begin position="245"/>
        <end position="429"/>
    </location>
</feature>
<dbReference type="Gene3D" id="1.20.1250.20">
    <property type="entry name" value="MFS general substrate transporter like domains"/>
    <property type="match status" value="2"/>
</dbReference>
<proteinExistence type="inferred from homology"/>
<protein>
    <submittedName>
        <fullName evidence="5">MFS general substrate transporter</fullName>
    </submittedName>
</protein>
<feature type="transmembrane region" description="Helical" evidence="3">
    <location>
        <begin position="400"/>
        <end position="424"/>
    </location>
</feature>
<evidence type="ECO:0000313" key="5">
    <source>
        <dbReference type="EMBL" id="KAK7059614.1"/>
    </source>
</evidence>
<dbReference type="InterPro" id="IPR020846">
    <property type="entry name" value="MFS_dom"/>
</dbReference>
<feature type="transmembrane region" description="Helical" evidence="3">
    <location>
        <begin position="333"/>
        <end position="354"/>
    </location>
</feature>
<name>A0AAW0E2S0_9AGAR</name>
<keyword evidence="3" id="KW-1133">Transmembrane helix</keyword>
<feature type="transmembrane region" description="Helical" evidence="3">
    <location>
        <begin position="133"/>
        <end position="154"/>
    </location>
</feature>
<evidence type="ECO:0000256" key="2">
    <source>
        <dbReference type="ARBA" id="ARBA00006727"/>
    </source>
</evidence>
<keyword evidence="6" id="KW-1185">Reference proteome</keyword>
<dbReference type="AlphaFoldDB" id="A0AAW0E2S0"/>
<feature type="transmembrane region" description="Helical" evidence="3">
    <location>
        <begin position="246"/>
        <end position="267"/>
    </location>
</feature>
<reference evidence="5 6" key="1">
    <citation type="journal article" date="2024" name="J Genomics">
        <title>Draft genome sequencing and assembly of Favolaschia claudopus CIRM-BRFM 2984 isolated from oak limbs.</title>
        <authorList>
            <person name="Navarro D."/>
            <person name="Drula E."/>
            <person name="Chaduli D."/>
            <person name="Cazenave R."/>
            <person name="Ahrendt S."/>
            <person name="Wang J."/>
            <person name="Lipzen A."/>
            <person name="Daum C."/>
            <person name="Barry K."/>
            <person name="Grigoriev I.V."/>
            <person name="Favel A."/>
            <person name="Rosso M.N."/>
            <person name="Martin F."/>
        </authorList>
    </citation>
    <scope>NUCLEOTIDE SEQUENCE [LARGE SCALE GENOMIC DNA]</scope>
    <source>
        <strain evidence="5 6">CIRM-BRFM 2984</strain>
    </source>
</reference>
<sequence>MSGYPSTVTITSTLKDLESSDKLDAPPVPPLPKLEFELERIAPASEETFPEGGLRAWLTVAGGYFLAVGKFVSHSTSGSMQSFGVYQDYYTRISLNEHPPSEISWIGSVQIFFLFSGGVISGKLFDKGYFRELLIGGCIIYLASSFLLSLAQPHHYYQNFLAQGVGMGIGMGILFLPCISAAAHYFKRRRGLAMGVMISGSSIGAIVYPIMINHLFNGENGTRFPGRTKASAEKIDFGVILRDIPFWIFTAGIFLTYWGLFVPTFYLQLFAVEHHASQTLQTYSLAIMNAAGFVGRTIPMYYADILGLFNVLIPMTIISGGLAFAFLGATSNAGLIVFAILYGFFSGGVVSTAAPASASFSRNVGEIGTRMGTINFITSFSMLTGNPISGAILHPPEYTWVPPIVFSGVTVLAGAFLLSISYYMQRQKR</sequence>
<dbReference type="GO" id="GO:0022857">
    <property type="term" value="F:transmembrane transporter activity"/>
    <property type="evidence" value="ECO:0007669"/>
    <property type="project" value="InterPro"/>
</dbReference>
<feature type="transmembrane region" description="Helical" evidence="3">
    <location>
        <begin position="305"/>
        <end position="327"/>
    </location>
</feature>
<dbReference type="Pfam" id="PF07690">
    <property type="entry name" value="MFS_1"/>
    <property type="match status" value="1"/>
</dbReference>
<dbReference type="PANTHER" id="PTHR11360:SF234">
    <property type="entry name" value="MFS-TYPE TRANSPORTER DBAD-RELATED"/>
    <property type="match status" value="1"/>
</dbReference>
<dbReference type="PROSITE" id="PS50850">
    <property type="entry name" value="MFS"/>
    <property type="match status" value="1"/>
</dbReference>
<dbReference type="InterPro" id="IPR011701">
    <property type="entry name" value="MFS"/>
</dbReference>
<dbReference type="InterPro" id="IPR036259">
    <property type="entry name" value="MFS_trans_sf"/>
</dbReference>
<comment type="subcellular location">
    <subcellularLocation>
        <location evidence="1">Membrane</location>
        <topology evidence="1">Multi-pass membrane protein</topology>
    </subcellularLocation>
</comment>
<evidence type="ECO:0000256" key="1">
    <source>
        <dbReference type="ARBA" id="ARBA00004141"/>
    </source>
</evidence>
<accession>A0AAW0E2S0</accession>
<dbReference type="SUPFAM" id="SSF103473">
    <property type="entry name" value="MFS general substrate transporter"/>
    <property type="match status" value="1"/>
</dbReference>
<dbReference type="PANTHER" id="PTHR11360">
    <property type="entry name" value="MONOCARBOXYLATE TRANSPORTER"/>
    <property type="match status" value="1"/>
</dbReference>
<comment type="caution">
    <text evidence="5">The sequence shown here is derived from an EMBL/GenBank/DDBJ whole genome shotgun (WGS) entry which is preliminary data.</text>
</comment>
<feature type="transmembrane region" description="Helical" evidence="3">
    <location>
        <begin position="160"/>
        <end position="179"/>
    </location>
</feature>
<keyword evidence="3" id="KW-0812">Transmembrane</keyword>
<feature type="transmembrane region" description="Helical" evidence="3">
    <location>
        <begin position="103"/>
        <end position="121"/>
    </location>
</feature>
<dbReference type="GO" id="GO:0016020">
    <property type="term" value="C:membrane"/>
    <property type="evidence" value="ECO:0007669"/>
    <property type="project" value="UniProtKB-SubCell"/>
</dbReference>
<organism evidence="5 6">
    <name type="scientific">Favolaschia claudopus</name>
    <dbReference type="NCBI Taxonomy" id="2862362"/>
    <lineage>
        <taxon>Eukaryota</taxon>
        <taxon>Fungi</taxon>
        <taxon>Dikarya</taxon>
        <taxon>Basidiomycota</taxon>
        <taxon>Agaricomycotina</taxon>
        <taxon>Agaricomycetes</taxon>
        <taxon>Agaricomycetidae</taxon>
        <taxon>Agaricales</taxon>
        <taxon>Marasmiineae</taxon>
        <taxon>Mycenaceae</taxon>
        <taxon>Favolaschia</taxon>
    </lineage>
</organism>
<evidence type="ECO:0000313" key="6">
    <source>
        <dbReference type="Proteomes" id="UP001362999"/>
    </source>
</evidence>
<keyword evidence="3" id="KW-0472">Membrane</keyword>
<evidence type="ECO:0000259" key="4">
    <source>
        <dbReference type="PROSITE" id="PS50850"/>
    </source>
</evidence>
<gene>
    <name evidence="5" type="ORF">R3P38DRAFT_2836849</name>
</gene>